<name>K9L5L3_9CAUD</name>
<dbReference type="GeneID" id="14515306"/>
<proteinExistence type="predicted"/>
<gene>
    <name evidence="1" type="ORF">phiTE_111</name>
</gene>
<reference evidence="2" key="1">
    <citation type="submission" date="2011-11" db="EMBL/GenBank/DDBJ databases">
        <title>Escape from toxin-antitoxin mediated abortive infection can occur by recombination within a generalized transducing phage of Pectobacterium atrosepticum.</title>
        <authorList>
            <person name="Blower T.R."/>
            <person name="Evans T.J."/>
            <person name="Przybilski R."/>
            <person name="Fineran P.C."/>
            <person name="Salmond G.P.C."/>
        </authorList>
    </citation>
    <scope>NUCLEOTIDE SEQUENCE [LARGE SCALE GENOMIC DNA]</scope>
</reference>
<sequence length="89" mass="10799">MQFKIKEVTVTGKEPVYYVLYSKWWWFHWSYIRTNHGCQEPPKKTFSSLEEAKGHIQYVKEVLYPDMVVKFYDEDGKEKQEDCNDYAPH</sequence>
<dbReference type="RefSeq" id="YP_007392573.1">
    <property type="nucleotide sequence ID" value="NC_020201.1"/>
</dbReference>
<reference evidence="1 2" key="2">
    <citation type="journal article" date="2012" name="PLoS Genet.">
        <title>Viral evasion of a bacterial suicide system by RNA-based molecular mimicry enables infectious altruism.</title>
        <authorList>
            <person name="Blower T.R."/>
            <person name="Evans T.J."/>
            <person name="Przybilski R."/>
            <person name="Fineran P.C."/>
            <person name="Salmond G.P."/>
        </authorList>
    </citation>
    <scope>NUCLEOTIDE SEQUENCE [LARGE SCALE GENOMIC DNA]</scope>
</reference>
<dbReference type="KEGG" id="vg:14515306"/>
<dbReference type="Proteomes" id="UP000010999">
    <property type="component" value="Segment"/>
</dbReference>
<evidence type="ECO:0000313" key="1">
    <source>
        <dbReference type="EMBL" id="AEZ66277.1"/>
    </source>
</evidence>
<dbReference type="EMBL" id="JQ015307">
    <property type="protein sequence ID" value="AEZ66277.1"/>
    <property type="molecule type" value="Genomic_DNA"/>
</dbReference>
<organism evidence="1 2">
    <name type="scientific">Pectobacterium phage phiTE</name>
    <dbReference type="NCBI Taxonomy" id="1116482"/>
    <lineage>
        <taxon>Viruses</taxon>
        <taxon>Duplodnaviria</taxon>
        <taxon>Heunggongvirae</taxon>
        <taxon>Uroviricota</taxon>
        <taxon>Caudoviricetes</taxon>
        <taxon>Vequintavirinae</taxon>
        <taxon>Certrevirus</taxon>
        <taxon>Certrevirus phiTE</taxon>
    </lineage>
</organism>
<accession>K9L5L3</accession>
<protein>
    <submittedName>
        <fullName evidence="1">Uncharacterized protein</fullName>
    </submittedName>
</protein>
<evidence type="ECO:0000313" key="2">
    <source>
        <dbReference type="Proteomes" id="UP000010999"/>
    </source>
</evidence>
<keyword evidence="2" id="KW-1185">Reference proteome</keyword>